<dbReference type="RefSeq" id="WP_108346659.1">
    <property type="nucleotide sequence ID" value="NZ_PYXZ01000012.1"/>
</dbReference>
<sequence length="591" mass="63629">MPSAEALRRLSDLVRRVNSSVDTAHVLDEIVNGVHEVLGYGVAAISQLEGETLVMVAVAGPDEVRRQILGRRTSAMNILDEYRAADHWGILRYVPHGRMDPAHLSSVWLPDIHPSDEPDAWHPEDALYAPLYSATGELLGNMAVDLPPDLRIPGQADRELLEMFVVQAGLALSNAQQRERLARQVHFGEIVKEVAQAASRLGIEAMLGTATEVINRGFDGVRTWVSCARDADGGPETSVSHPPLAVQPDPCEPLRADLAVTAWPHGLLVPVTVVDVDAPLLPTSREAVQASLKEAGASHGVIAPVGIGAEMFGYLAIGLGEDRKPLATDELATIAEIARELGRMVQNARVYETEQLLVSELRELDRYKGELIATISHELKTPLTTIIGHIELLEDEGVGARSVLALRRNADRLDRLIQNLLDYAQVQERRRFVRREVDLVERAEGAIDLLGQLADTGGVRVDFERPDEPVLASGDAEEIGTVLNNLIGNAVKYTRPGGHVRVAIGADPDWAHVTVTDTGIGISAVDRGHLFSTFHRSSNPEALSLPGTGLGLAISHRIAEAHGGRIEVDSVLGGGSTFRLVLPNPAAATAG</sequence>
<dbReference type="Proteomes" id="UP000244867">
    <property type="component" value="Unassembled WGS sequence"/>
</dbReference>
<dbReference type="Pfam" id="PF01590">
    <property type="entry name" value="GAF"/>
    <property type="match status" value="1"/>
</dbReference>
<evidence type="ECO:0000256" key="6">
    <source>
        <dbReference type="ARBA" id="ARBA00023012"/>
    </source>
</evidence>
<keyword evidence="5" id="KW-0808">Transferase</keyword>
<reference evidence="8 9" key="1">
    <citation type="submission" date="2018-03" db="EMBL/GenBank/DDBJ databases">
        <authorList>
            <person name="Keele B.F."/>
        </authorList>
    </citation>
    <scope>NUCLEOTIDE SEQUENCE [LARGE SCALE GENOMIC DNA]</scope>
    <source>
        <strain evidence="8 9">IB-3</strain>
    </source>
</reference>
<evidence type="ECO:0000313" key="9">
    <source>
        <dbReference type="Proteomes" id="UP000244867"/>
    </source>
</evidence>
<dbReference type="InterPro" id="IPR005467">
    <property type="entry name" value="His_kinase_dom"/>
</dbReference>
<protein>
    <recommendedName>
        <fullName evidence="3">histidine kinase</fullName>
        <ecNumber evidence="3">2.7.13.3</ecNumber>
    </recommendedName>
</protein>
<dbReference type="SUPFAM" id="SSF47384">
    <property type="entry name" value="Homodimeric domain of signal transducing histidine kinase"/>
    <property type="match status" value="1"/>
</dbReference>
<dbReference type="SMART" id="SM00065">
    <property type="entry name" value="GAF"/>
    <property type="match status" value="2"/>
</dbReference>
<dbReference type="PANTHER" id="PTHR43547:SF2">
    <property type="entry name" value="HYBRID SIGNAL TRANSDUCTION HISTIDINE KINASE C"/>
    <property type="match status" value="1"/>
</dbReference>
<dbReference type="InterPro" id="IPR003661">
    <property type="entry name" value="HisK_dim/P_dom"/>
</dbReference>
<dbReference type="Pfam" id="PF00512">
    <property type="entry name" value="HisKA"/>
    <property type="match status" value="1"/>
</dbReference>
<dbReference type="SUPFAM" id="SSF55874">
    <property type="entry name" value="ATPase domain of HSP90 chaperone/DNA topoisomerase II/histidine kinase"/>
    <property type="match status" value="1"/>
</dbReference>
<dbReference type="OrthoDB" id="9757990at2"/>
<evidence type="ECO:0000256" key="2">
    <source>
        <dbReference type="ARBA" id="ARBA00004236"/>
    </source>
</evidence>
<proteinExistence type="predicted"/>
<dbReference type="CDD" id="cd00075">
    <property type="entry name" value="HATPase"/>
    <property type="match status" value="1"/>
</dbReference>
<accession>A0A2R7YS17</accession>
<dbReference type="Gene3D" id="1.10.287.130">
    <property type="match status" value="1"/>
</dbReference>
<evidence type="ECO:0000256" key="1">
    <source>
        <dbReference type="ARBA" id="ARBA00000085"/>
    </source>
</evidence>
<evidence type="ECO:0000256" key="4">
    <source>
        <dbReference type="ARBA" id="ARBA00022553"/>
    </source>
</evidence>
<dbReference type="PROSITE" id="PS50109">
    <property type="entry name" value="HIS_KIN"/>
    <property type="match status" value="1"/>
</dbReference>
<dbReference type="SMART" id="SM00388">
    <property type="entry name" value="HisKA"/>
    <property type="match status" value="1"/>
</dbReference>
<dbReference type="SUPFAM" id="SSF55781">
    <property type="entry name" value="GAF domain-like"/>
    <property type="match status" value="1"/>
</dbReference>
<evidence type="ECO:0000256" key="5">
    <source>
        <dbReference type="ARBA" id="ARBA00022777"/>
    </source>
</evidence>
<dbReference type="AlphaFoldDB" id="A0A2R7YS17"/>
<name>A0A2R7YS17_9ACTN</name>
<dbReference type="PRINTS" id="PR00344">
    <property type="entry name" value="BCTRLSENSOR"/>
</dbReference>
<keyword evidence="9" id="KW-1185">Reference proteome</keyword>
<comment type="caution">
    <text evidence="8">The sequence shown here is derived from an EMBL/GenBank/DDBJ whole genome shotgun (WGS) entry which is preliminary data.</text>
</comment>
<dbReference type="EMBL" id="PYXZ01000012">
    <property type="protein sequence ID" value="PUA79182.1"/>
    <property type="molecule type" value="Genomic_DNA"/>
</dbReference>
<keyword evidence="6" id="KW-0902">Two-component regulatory system</keyword>
<dbReference type="EC" id="2.7.13.3" evidence="3"/>
<dbReference type="InterPro" id="IPR036890">
    <property type="entry name" value="HATPase_C_sf"/>
</dbReference>
<dbReference type="InterPro" id="IPR003594">
    <property type="entry name" value="HATPase_dom"/>
</dbReference>
<dbReference type="InterPro" id="IPR036097">
    <property type="entry name" value="HisK_dim/P_sf"/>
</dbReference>
<comment type="catalytic activity">
    <reaction evidence="1">
        <text>ATP + protein L-histidine = ADP + protein N-phospho-L-histidine.</text>
        <dbReference type="EC" id="2.7.13.3"/>
    </reaction>
</comment>
<dbReference type="PANTHER" id="PTHR43547">
    <property type="entry name" value="TWO-COMPONENT HISTIDINE KINASE"/>
    <property type="match status" value="1"/>
</dbReference>
<dbReference type="Gene3D" id="3.30.450.40">
    <property type="match status" value="1"/>
</dbReference>
<evidence type="ECO:0000313" key="8">
    <source>
        <dbReference type="EMBL" id="PUA79182.1"/>
    </source>
</evidence>
<evidence type="ECO:0000259" key="7">
    <source>
        <dbReference type="PROSITE" id="PS50109"/>
    </source>
</evidence>
<dbReference type="InterPro" id="IPR029016">
    <property type="entry name" value="GAF-like_dom_sf"/>
</dbReference>
<feature type="domain" description="Histidine kinase" evidence="7">
    <location>
        <begin position="374"/>
        <end position="586"/>
    </location>
</feature>
<keyword evidence="5" id="KW-0418">Kinase</keyword>
<evidence type="ECO:0000256" key="3">
    <source>
        <dbReference type="ARBA" id="ARBA00012438"/>
    </source>
</evidence>
<dbReference type="SMART" id="SM00387">
    <property type="entry name" value="HATPase_c"/>
    <property type="match status" value="1"/>
</dbReference>
<dbReference type="InterPro" id="IPR003018">
    <property type="entry name" value="GAF"/>
</dbReference>
<dbReference type="Pfam" id="PF02518">
    <property type="entry name" value="HATPase_c"/>
    <property type="match status" value="1"/>
</dbReference>
<dbReference type="GO" id="GO:0000155">
    <property type="term" value="F:phosphorelay sensor kinase activity"/>
    <property type="evidence" value="ECO:0007669"/>
    <property type="project" value="InterPro"/>
</dbReference>
<dbReference type="CDD" id="cd00082">
    <property type="entry name" value="HisKA"/>
    <property type="match status" value="1"/>
</dbReference>
<dbReference type="InterPro" id="IPR004358">
    <property type="entry name" value="Sig_transdc_His_kin-like_C"/>
</dbReference>
<organism evidence="8 9">
    <name type="scientific">Nocardioides currus</name>
    <dbReference type="NCBI Taxonomy" id="2133958"/>
    <lineage>
        <taxon>Bacteria</taxon>
        <taxon>Bacillati</taxon>
        <taxon>Actinomycetota</taxon>
        <taxon>Actinomycetes</taxon>
        <taxon>Propionibacteriales</taxon>
        <taxon>Nocardioidaceae</taxon>
        <taxon>Nocardioides</taxon>
    </lineage>
</organism>
<keyword evidence="4" id="KW-0597">Phosphoprotein</keyword>
<dbReference type="Gene3D" id="3.30.565.10">
    <property type="entry name" value="Histidine kinase-like ATPase, C-terminal domain"/>
    <property type="match status" value="1"/>
</dbReference>
<dbReference type="GO" id="GO:0005886">
    <property type="term" value="C:plasma membrane"/>
    <property type="evidence" value="ECO:0007669"/>
    <property type="project" value="UniProtKB-SubCell"/>
</dbReference>
<comment type="subcellular location">
    <subcellularLocation>
        <location evidence="2">Cell membrane</location>
    </subcellularLocation>
</comment>
<gene>
    <name evidence="8" type="ORF">C7S10_20825</name>
</gene>